<evidence type="ECO:0000313" key="6">
    <source>
        <dbReference type="EMBL" id="RPE71853.1"/>
    </source>
</evidence>
<accession>A0A3N4UN33</accession>
<comment type="caution">
    <text evidence="6">The sequence shown here is derived from an EMBL/GenBank/DDBJ whole genome shotgun (WGS) entry which is preliminary data.</text>
</comment>
<feature type="domain" description="HTH lacI-type" evidence="5">
    <location>
        <begin position="6"/>
        <end position="60"/>
    </location>
</feature>
<evidence type="ECO:0000259" key="5">
    <source>
        <dbReference type="PROSITE" id="PS50932"/>
    </source>
</evidence>
<organism evidence="6 7">
    <name type="scientific">Pacificibacter maritimus</name>
    <dbReference type="NCBI Taxonomy" id="762213"/>
    <lineage>
        <taxon>Bacteria</taxon>
        <taxon>Pseudomonadati</taxon>
        <taxon>Pseudomonadota</taxon>
        <taxon>Alphaproteobacteria</taxon>
        <taxon>Rhodobacterales</taxon>
        <taxon>Roseobacteraceae</taxon>
        <taxon>Pacificibacter</taxon>
    </lineage>
</organism>
<dbReference type="GO" id="GO:0000976">
    <property type="term" value="F:transcription cis-regulatory region binding"/>
    <property type="evidence" value="ECO:0007669"/>
    <property type="project" value="TreeGrafter"/>
</dbReference>
<reference evidence="6 7" key="1">
    <citation type="submission" date="2018-11" db="EMBL/GenBank/DDBJ databases">
        <title>Genomic Encyclopedia of Type Strains, Phase IV (KMG-IV): sequencing the most valuable type-strain genomes for metagenomic binning, comparative biology and taxonomic classification.</title>
        <authorList>
            <person name="Goeker M."/>
        </authorList>
    </citation>
    <scope>NUCLEOTIDE SEQUENCE [LARGE SCALE GENOMIC DNA]</scope>
    <source>
        <strain evidence="6 7">DSM 104731</strain>
    </source>
</reference>
<proteinExistence type="predicted"/>
<keyword evidence="2" id="KW-0805">Transcription regulation</keyword>
<keyword evidence="7" id="KW-1185">Reference proteome</keyword>
<dbReference type="OrthoDB" id="8433438at2"/>
<sequence length="331" mass="35456">MARTQVSAKDVAELAGVSRAAVSRTFTPGASVSAETRAKVHAAADELGYHVNHLARGLITSNTGIVALIASEIGTPYRSKLLAALTEHLQAAGKVSLLINTDRSDESVSQALRKAIAYRTDAAIVLSGMPDSSLAETCLRNGMRLVLINRDEERRGATQIRLDDEAAGRQAFAALMAAGCTRLAMASSLAGTPSLESRARGFMSAAQDAGQDVILEVSGMTSYQTGLDVGTRLMTRENRPDGVFCSTDLIAFGVMDAARRRFKLDVPKDVCVIGFDDVEEASWESYDLTTFRQPLREIAKAAIESLSHPSDDAPRAVSLKSRLIWRGSIRG</sequence>
<dbReference type="SUPFAM" id="SSF53822">
    <property type="entry name" value="Periplasmic binding protein-like I"/>
    <property type="match status" value="1"/>
</dbReference>
<keyword evidence="1" id="KW-0678">Repressor</keyword>
<dbReference type="PANTHER" id="PTHR30146:SF95">
    <property type="entry name" value="RIBOSE OPERON REPRESSOR"/>
    <property type="match status" value="1"/>
</dbReference>
<keyword evidence="4" id="KW-0804">Transcription</keyword>
<dbReference type="GO" id="GO:0003700">
    <property type="term" value="F:DNA-binding transcription factor activity"/>
    <property type="evidence" value="ECO:0007669"/>
    <property type="project" value="TreeGrafter"/>
</dbReference>
<keyword evidence="3" id="KW-0238">DNA-binding</keyword>
<name>A0A3N4UN33_9RHOB</name>
<dbReference type="InterPro" id="IPR000843">
    <property type="entry name" value="HTH_LacI"/>
</dbReference>
<evidence type="ECO:0000313" key="7">
    <source>
        <dbReference type="Proteomes" id="UP000269689"/>
    </source>
</evidence>
<dbReference type="Gene3D" id="3.40.50.2300">
    <property type="match status" value="2"/>
</dbReference>
<dbReference type="CDD" id="cd06278">
    <property type="entry name" value="PBP1_LacI-like"/>
    <property type="match status" value="1"/>
</dbReference>
<evidence type="ECO:0000256" key="2">
    <source>
        <dbReference type="ARBA" id="ARBA00023015"/>
    </source>
</evidence>
<dbReference type="SMART" id="SM00354">
    <property type="entry name" value="HTH_LACI"/>
    <property type="match status" value="1"/>
</dbReference>
<evidence type="ECO:0000256" key="4">
    <source>
        <dbReference type="ARBA" id="ARBA00023163"/>
    </source>
</evidence>
<dbReference type="InterPro" id="IPR046335">
    <property type="entry name" value="LacI/GalR-like_sensor"/>
</dbReference>
<dbReference type="PANTHER" id="PTHR30146">
    <property type="entry name" value="LACI-RELATED TRANSCRIPTIONAL REPRESSOR"/>
    <property type="match status" value="1"/>
</dbReference>
<dbReference type="AlphaFoldDB" id="A0A3N4UN33"/>
<dbReference type="Pfam" id="PF00356">
    <property type="entry name" value="LacI"/>
    <property type="match status" value="1"/>
</dbReference>
<dbReference type="PROSITE" id="PS50932">
    <property type="entry name" value="HTH_LACI_2"/>
    <property type="match status" value="1"/>
</dbReference>
<dbReference type="Pfam" id="PF13377">
    <property type="entry name" value="Peripla_BP_3"/>
    <property type="match status" value="1"/>
</dbReference>
<dbReference type="InterPro" id="IPR028082">
    <property type="entry name" value="Peripla_BP_I"/>
</dbReference>
<dbReference type="Proteomes" id="UP000269689">
    <property type="component" value="Unassembled WGS sequence"/>
</dbReference>
<evidence type="ECO:0000256" key="3">
    <source>
        <dbReference type="ARBA" id="ARBA00023125"/>
    </source>
</evidence>
<dbReference type="CDD" id="cd01392">
    <property type="entry name" value="HTH_LacI"/>
    <property type="match status" value="1"/>
</dbReference>
<dbReference type="Gene3D" id="1.10.260.40">
    <property type="entry name" value="lambda repressor-like DNA-binding domains"/>
    <property type="match status" value="1"/>
</dbReference>
<dbReference type="SUPFAM" id="SSF47413">
    <property type="entry name" value="lambda repressor-like DNA-binding domains"/>
    <property type="match status" value="1"/>
</dbReference>
<protein>
    <submittedName>
        <fullName evidence="6">LacI family transcriptional regulator</fullName>
    </submittedName>
</protein>
<dbReference type="RefSeq" id="WP_123792030.1">
    <property type="nucleotide sequence ID" value="NZ_RKQK01000001.1"/>
</dbReference>
<evidence type="ECO:0000256" key="1">
    <source>
        <dbReference type="ARBA" id="ARBA00022491"/>
    </source>
</evidence>
<dbReference type="InterPro" id="IPR010982">
    <property type="entry name" value="Lambda_DNA-bd_dom_sf"/>
</dbReference>
<dbReference type="EMBL" id="RKQK01000001">
    <property type="protein sequence ID" value="RPE71853.1"/>
    <property type="molecule type" value="Genomic_DNA"/>
</dbReference>
<gene>
    <name evidence="6" type="ORF">EDD53_0983</name>
</gene>